<keyword evidence="2" id="KW-1185">Reference proteome</keyword>
<sequence>MSGIKGGANCQKSSCQNPCKDPCQKVPICVNPCQDPCQSGSQYSGYSNQQGRGQFPKQDPCNPCCPPPCCPPPAVHRPAVLIPAVLIPAKVKGISIAINEHVTPDFVPCIVPHLSANVL</sequence>
<protein>
    <submittedName>
        <fullName evidence="1">Uncharacterized protein</fullName>
    </submittedName>
</protein>
<gene>
    <name evidence="1" type="ORF">RIMI_LOCUS19680621</name>
</gene>
<dbReference type="EMBL" id="CAUEEQ010063582">
    <property type="protein sequence ID" value="CAJ0964865.1"/>
    <property type="molecule type" value="Genomic_DNA"/>
</dbReference>
<organism evidence="1 2">
    <name type="scientific">Ranitomeya imitator</name>
    <name type="common">mimic poison frog</name>
    <dbReference type="NCBI Taxonomy" id="111125"/>
    <lineage>
        <taxon>Eukaryota</taxon>
        <taxon>Metazoa</taxon>
        <taxon>Chordata</taxon>
        <taxon>Craniata</taxon>
        <taxon>Vertebrata</taxon>
        <taxon>Euteleostomi</taxon>
        <taxon>Amphibia</taxon>
        <taxon>Batrachia</taxon>
        <taxon>Anura</taxon>
        <taxon>Neobatrachia</taxon>
        <taxon>Hyloidea</taxon>
        <taxon>Dendrobatidae</taxon>
        <taxon>Dendrobatinae</taxon>
        <taxon>Ranitomeya</taxon>
    </lineage>
</organism>
<accession>A0ABN9MKS1</accession>
<comment type="caution">
    <text evidence="1">The sequence shown here is derived from an EMBL/GenBank/DDBJ whole genome shotgun (WGS) entry which is preliminary data.</text>
</comment>
<evidence type="ECO:0000313" key="2">
    <source>
        <dbReference type="Proteomes" id="UP001176940"/>
    </source>
</evidence>
<name>A0ABN9MKS1_9NEOB</name>
<dbReference type="Proteomes" id="UP001176940">
    <property type="component" value="Unassembled WGS sequence"/>
</dbReference>
<proteinExistence type="predicted"/>
<reference evidence="1" key="1">
    <citation type="submission" date="2023-07" db="EMBL/GenBank/DDBJ databases">
        <authorList>
            <person name="Stuckert A."/>
        </authorList>
    </citation>
    <scope>NUCLEOTIDE SEQUENCE</scope>
</reference>
<evidence type="ECO:0000313" key="1">
    <source>
        <dbReference type="EMBL" id="CAJ0964865.1"/>
    </source>
</evidence>